<keyword evidence="2" id="KW-1185">Reference proteome</keyword>
<sequence length="137" mass="15346">MVNREVVGFNHDVFLRGTTHFERKERLAFGYHYKIGMLLNRGTDGILKPYVSGDSERGFFIAVSEQDLTSASDILETPVVVTGQFWADLLILPEGVTLASNIDGLMLIDLLRMSGLNAVDRHYTYYDATPIFDQGEA</sequence>
<dbReference type="RefSeq" id="WP_167701138.1">
    <property type="nucleotide sequence ID" value="NZ_CP118177.1"/>
</dbReference>
<gene>
    <name evidence="1" type="ORF">HCT14_08340</name>
</gene>
<evidence type="ECO:0000313" key="1">
    <source>
        <dbReference type="EMBL" id="NIZ41516.1"/>
    </source>
</evidence>
<dbReference type="AlphaFoldDB" id="A0A968GDL3"/>
<dbReference type="EMBL" id="JAATLJ010000004">
    <property type="protein sequence ID" value="NIZ41516.1"/>
    <property type="molecule type" value="Genomic_DNA"/>
</dbReference>
<protein>
    <submittedName>
        <fullName evidence="1">Uncharacterized protein</fullName>
    </submittedName>
</protein>
<accession>A0A968GDL3</accession>
<comment type="caution">
    <text evidence="1">The sequence shown here is derived from an EMBL/GenBank/DDBJ whole genome shotgun (WGS) entry which is preliminary data.</text>
</comment>
<organism evidence="1 2">
    <name type="scientific">Entomospira entomophila</name>
    <dbReference type="NCBI Taxonomy" id="2719988"/>
    <lineage>
        <taxon>Bacteria</taxon>
        <taxon>Pseudomonadati</taxon>
        <taxon>Spirochaetota</taxon>
        <taxon>Spirochaetia</taxon>
        <taxon>Spirochaetales</taxon>
        <taxon>Spirochaetaceae</taxon>
        <taxon>Entomospira</taxon>
    </lineage>
</organism>
<evidence type="ECO:0000313" key="2">
    <source>
        <dbReference type="Proteomes" id="UP000711995"/>
    </source>
</evidence>
<reference evidence="1 2" key="1">
    <citation type="submission" date="2020-03" db="EMBL/GenBank/DDBJ databases">
        <title>Spirochaetal bacteria isolated from arthropods constitute a novel genus Entomospira genus novum within the order Spirochaetales.</title>
        <authorList>
            <person name="Grana-Miraglia L."/>
            <person name="Sikutova S."/>
            <person name="Fingerle V."/>
            <person name="Sing A."/>
            <person name="Castillo-Ramirez S."/>
            <person name="Margos G."/>
            <person name="Rudolf I."/>
        </authorList>
    </citation>
    <scope>NUCLEOTIDE SEQUENCE [LARGE SCALE GENOMIC DNA]</scope>
    <source>
        <strain evidence="1 2">BR193</strain>
    </source>
</reference>
<dbReference type="Proteomes" id="UP000711995">
    <property type="component" value="Unassembled WGS sequence"/>
</dbReference>
<proteinExistence type="predicted"/>
<name>A0A968GDL3_9SPIO</name>